<evidence type="ECO:0000256" key="2">
    <source>
        <dbReference type="ARBA" id="ARBA00022448"/>
    </source>
</evidence>
<dbReference type="PROSITE" id="PS50850">
    <property type="entry name" value="MFS"/>
    <property type="match status" value="1"/>
</dbReference>
<feature type="transmembrane region" description="Helical" evidence="7">
    <location>
        <begin position="237"/>
        <end position="261"/>
    </location>
</feature>
<evidence type="ECO:0000256" key="5">
    <source>
        <dbReference type="ARBA" id="ARBA00022989"/>
    </source>
</evidence>
<keyword evidence="3" id="KW-1003">Cell membrane</keyword>
<dbReference type="InterPro" id="IPR010290">
    <property type="entry name" value="TM_effector"/>
</dbReference>
<dbReference type="GO" id="GO:0005886">
    <property type="term" value="C:plasma membrane"/>
    <property type="evidence" value="ECO:0007669"/>
    <property type="project" value="UniProtKB-SubCell"/>
</dbReference>
<dbReference type="EMBL" id="PNIK01000015">
    <property type="protein sequence ID" value="PMP68745.1"/>
    <property type="molecule type" value="Genomic_DNA"/>
</dbReference>
<dbReference type="Gene3D" id="1.20.1250.20">
    <property type="entry name" value="MFS general substrate transporter like domains"/>
    <property type="match status" value="1"/>
</dbReference>
<proteinExistence type="predicted"/>
<dbReference type="InterPro" id="IPR020846">
    <property type="entry name" value="MFS_dom"/>
</dbReference>
<keyword evidence="6 7" id="KW-0472">Membrane</keyword>
<dbReference type="PANTHER" id="PTHR23513:SF11">
    <property type="entry name" value="STAPHYLOFERRIN A TRANSPORTER"/>
    <property type="match status" value="1"/>
</dbReference>
<name>A0A2N7PQ78_9BACT</name>
<evidence type="ECO:0000256" key="1">
    <source>
        <dbReference type="ARBA" id="ARBA00004651"/>
    </source>
</evidence>
<dbReference type="Pfam" id="PF05977">
    <property type="entry name" value="MFS_3"/>
    <property type="match status" value="1"/>
</dbReference>
<dbReference type="GO" id="GO:0022857">
    <property type="term" value="F:transmembrane transporter activity"/>
    <property type="evidence" value="ECO:0007669"/>
    <property type="project" value="InterPro"/>
</dbReference>
<comment type="caution">
    <text evidence="9">The sequence shown here is derived from an EMBL/GenBank/DDBJ whole genome shotgun (WGS) entry which is preliminary data.</text>
</comment>
<keyword evidence="4 7" id="KW-0812">Transmembrane</keyword>
<feature type="transmembrane region" description="Helical" evidence="7">
    <location>
        <begin position="115"/>
        <end position="133"/>
    </location>
</feature>
<feature type="transmembrane region" description="Helical" evidence="7">
    <location>
        <begin position="91"/>
        <end position="109"/>
    </location>
</feature>
<comment type="subcellular location">
    <subcellularLocation>
        <location evidence="1">Cell membrane</location>
        <topology evidence="1">Multi-pass membrane protein</topology>
    </subcellularLocation>
</comment>
<feature type="transmembrane region" description="Helical" evidence="7">
    <location>
        <begin position="186"/>
        <end position="204"/>
    </location>
</feature>
<dbReference type="InterPro" id="IPR036259">
    <property type="entry name" value="MFS_trans_sf"/>
</dbReference>
<feature type="transmembrane region" description="Helical" evidence="7">
    <location>
        <begin position="28"/>
        <end position="52"/>
    </location>
</feature>
<feature type="transmembrane region" description="Helical" evidence="7">
    <location>
        <begin position="154"/>
        <end position="180"/>
    </location>
</feature>
<keyword evidence="5 7" id="KW-1133">Transmembrane helix</keyword>
<evidence type="ECO:0000313" key="10">
    <source>
        <dbReference type="Proteomes" id="UP000235460"/>
    </source>
</evidence>
<dbReference type="CDD" id="cd06173">
    <property type="entry name" value="MFS_MefA_like"/>
    <property type="match status" value="1"/>
</dbReference>
<feature type="transmembrane region" description="Helical" evidence="7">
    <location>
        <begin position="58"/>
        <end position="79"/>
    </location>
</feature>
<feature type="domain" description="Major facilitator superfamily (MFS) profile" evidence="8">
    <location>
        <begin position="25"/>
        <end position="416"/>
    </location>
</feature>
<dbReference type="PANTHER" id="PTHR23513">
    <property type="entry name" value="INTEGRAL MEMBRANE EFFLUX PROTEIN-RELATED"/>
    <property type="match status" value="1"/>
</dbReference>
<sequence>MINIKEVKNFKSRFYLEDNPLKIKNFRLFIIGHFISFTGSWIQNAAQVWLVYELTWSSLYLGIFSFISSFPTIILTFISGILIDLFDRKKLLSMITFFSIFPPLILGILTQFKLITFWQITFLAFLSGCLSALDTPLRQVFISEIVPMRFLTKAISFQSLSFNTARILGPFFAGLIISSGNLYQCFYINALSFIPLFIFLILFIKTEKKKETKKIEKVEIKGSYREIYEFLKREKKILNIIFSTATFTVFGASVMVLLPVIVHQIHGKGGKEFAFLSSILGLGAIFGASSVIFRKPIEDEIKHLFKYTVILSLGLLGLNFIKNWYATLVFCFLIGFSFTNFFPVANSYLQENTPDQLRGRIISLFILAFLGMHPIGSFLAGFLANKMGLQITLFFYNLFLFSFNTYLLVFKFKTSKT</sequence>
<evidence type="ECO:0000256" key="3">
    <source>
        <dbReference type="ARBA" id="ARBA00022475"/>
    </source>
</evidence>
<feature type="transmembrane region" description="Helical" evidence="7">
    <location>
        <begin position="304"/>
        <end position="321"/>
    </location>
</feature>
<organism evidence="9 10">
    <name type="scientific">Thermodesulfobacterium geofontis</name>
    <dbReference type="NCBI Taxonomy" id="1295609"/>
    <lineage>
        <taxon>Bacteria</taxon>
        <taxon>Pseudomonadati</taxon>
        <taxon>Thermodesulfobacteriota</taxon>
        <taxon>Thermodesulfobacteria</taxon>
        <taxon>Thermodesulfobacteriales</taxon>
        <taxon>Thermodesulfobacteriaceae</taxon>
        <taxon>Thermodesulfobacterium</taxon>
    </lineage>
</organism>
<evidence type="ECO:0000256" key="6">
    <source>
        <dbReference type="ARBA" id="ARBA00023136"/>
    </source>
</evidence>
<protein>
    <recommendedName>
        <fullName evidence="8">Major facilitator superfamily (MFS) profile domain-containing protein</fullName>
    </recommendedName>
</protein>
<evidence type="ECO:0000259" key="8">
    <source>
        <dbReference type="PROSITE" id="PS50850"/>
    </source>
</evidence>
<evidence type="ECO:0000256" key="4">
    <source>
        <dbReference type="ARBA" id="ARBA00022692"/>
    </source>
</evidence>
<gene>
    <name evidence="9" type="ORF">C0190_01075</name>
</gene>
<feature type="transmembrane region" description="Helical" evidence="7">
    <location>
        <begin position="361"/>
        <end position="383"/>
    </location>
</feature>
<evidence type="ECO:0000256" key="7">
    <source>
        <dbReference type="SAM" id="Phobius"/>
    </source>
</evidence>
<feature type="transmembrane region" description="Helical" evidence="7">
    <location>
        <begin position="327"/>
        <end position="349"/>
    </location>
</feature>
<evidence type="ECO:0000313" key="9">
    <source>
        <dbReference type="EMBL" id="PMP68745.1"/>
    </source>
</evidence>
<dbReference type="AlphaFoldDB" id="A0A2N7PQ78"/>
<feature type="transmembrane region" description="Helical" evidence="7">
    <location>
        <begin position="273"/>
        <end position="292"/>
    </location>
</feature>
<accession>A0A2N7PQ78</accession>
<keyword evidence="2" id="KW-0813">Transport</keyword>
<reference evidence="9 10" key="1">
    <citation type="submission" date="2018-01" db="EMBL/GenBank/DDBJ databases">
        <title>Metagenomic assembled genomes from two thermal pools in the Uzon Caldera, Kamchatka, Russia.</title>
        <authorList>
            <person name="Wilkins L."/>
            <person name="Ettinger C."/>
        </authorList>
    </citation>
    <scope>NUCLEOTIDE SEQUENCE [LARGE SCALE GENOMIC DNA]</scope>
    <source>
        <strain evidence="9">ZAV-08</strain>
    </source>
</reference>
<feature type="transmembrane region" description="Helical" evidence="7">
    <location>
        <begin position="389"/>
        <end position="409"/>
    </location>
</feature>
<dbReference type="Proteomes" id="UP000235460">
    <property type="component" value="Unassembled WGS sequence"/>
</dbReference>
<dbReference type="SUPFAM" id="SSF103473">
    <property type="entry name" value="MFS general substrate transporter"/>
    <property type="match status" value="1"/>
</dbReference>